<evidence type="ECO:0000313" key="1">
    <source>
        <dbReference type="EMBL" id="KAI4862813.1"/>
    </source>
</evidence>
<organism evidence="1 2">
    <name type="scientific">Hypoxylon rubiginosum</name>
    <dbReference type="NCBI Taxonomy" id="110542"/>
    <lineage>
        <taxon>Eukaryota</taxon>
        <taxon>Fungi</taxon>
        <taxon>Dikarya</taxon>
        <taxon>Ascomycota</taxon>
        <taxon>Pezizomycotina</taxon>
        <taxon>Sordariomycetes</taxon>
        <taxon>Xylariomycetidae</taxon>
        <taxon>Xylariales</taxon>
        <taxon>Hypoxylaceae</taxon>
        <taxon>Hypoxylon</taxon>
    </lineage>
</organism>
<dbReference type="Proteomes" id="UP001497700">
    <property type="component" value="Unassembled WGS sequence"/>
</dbReference>
<gene>
    <name evidence="1" type="ORF">F4820DRAFT_450641</name>
</gene>
<reference evidence="1 2" key="1">
    <citation type="journal article" date="2022" name="New Phytol.">
        <title>Ecological generalism drives hyperdiversity of secondary metabolite gene clusters in xylarialean endophytes.</title>
        <authorList>
            <person name="Franco M.E.E."/>
            <person name="Wisecaver J.H."/>
            <person name="Arnold A.E."/>
            <person name="Ju Y.M."/>
            <person name="Slot J.C."/>
            <person name="Ahrendt S."/>
            <person name="Moore L.P."/>
            <person name="Eastman K.E."/>
            <person name="Scott K."/>
            <person name="Konkel Z."/>
            <person name="Mondo S.J."/>
            <person name="Kuo A."/>
            <person name="Hayes R.D."/>
            <person name="Haridas S."/>
            <person name="Andreopoulos B."/>
            <person name="Riley R."/>
            <person name="LaButti K."/>
            <person name="Pangilinan J."/>
            <person name="Lipzen A."/>
            <person name="Amirebrahimi M."/>
            <person name="Yan J."/>
            <person name="Adam C."/>
            <person name="Keymanesh K."/>
            <person name="Ng V."/>
            <person name="Louie K."/>
            <person name="Northen T."/>
            <person name="Drula E."/>
            <person name="Henrissat B."/>
            <person name="Hsieh H.M."/>
            <person name="Youens-Clark K."/>
            <person name="Lutzoni F."/>
            <person name="Miadlikowska J."/>
            <person name="Eastwood D.C."/>
            <person name="Hamelin R.C."/>
            <person name="Grigoriev I.V."/>
            <person name="U'Ren J.M."/>
        </authorList>
    </citation>
    <scope>NUCLEOTIDE SEQUENCE [LARGE SCALE GENOMIC DNA]</scope>
    <source>
        <strain evidence="1 2">CBS 119005</strain>
    </source>
</reference>
<name>A0ACB9YV25_9PEZI</name>
<dbReference type="EMBL" id="MU393518">
    <property type="protein sequence ID" value="KAI4862813.1"/>
    <property type="molecule type" value="Genomic_DNA"/>
</dbReference>
<accession>A0ACB9YV25</accession>
<comment type="caution">
    <text evidence="1">The sequence shown here is derived from an EMBL/GenBank/DDBJ whole genome shotgun (WGS) entry which is preliminary data.</text>
</comment>
<evidence type="ECO:0000313" key="2">
    <source>
        <dbReference type="Proteomes" id="UP001497700"/>
    </source>
</evidence>
<sequence length="73" mass="7992">MQFNFILPAILAFSILGAASPIRCPDSKRDLILNGAMPAEECCSYGVCKNTVVVAMGQEEKPLSSAVRYNERR</sequence>
<keyword evidence="2" id="KW-1185">Reference proteome</keyword>
<proteinExistence type="predicted"/>
<protein>
    <submittedName>
        <fullName evidence="1">Uncharacterized protein</fullName>
    </submittedName>
</protein>